<dbReference type="RefSeq" id="WP_367922138.1">
    <property type="nucleotide sequence ID" value="NZ_BAABAC010000052.1"/>
</dbReference>
<reference evidence="2" key="1">
    <citation type="journal article" date="2019" name="Int. J. Syst. Evol. Microbiol.">
        <title>The Global Catalogue of Microorganisms (GCM) 10K type strain sequencing project: providing services to taxonomists for standard genome sequencing and annotation.</title>
        <authorList>
            <consortium name="The Broad Institute Genomics Platform"/>
            <consortium name="The Broad Institute Genome Sequencing Center for Infectious Disease"/>
            <person name="Wu L."/>
            <person name="Ma J."/>
        </authorList>
    </citation>
    <scope>NUCLEOTIDE SEQUENCE [LARGE SCALE GENOMIC DNA]</scope>
    <source>
        <strain evidence="2">CCUG 52478</strain>
    </source>
</reference>
<protein>
    <submittedName>
        <fullName evidence="1">Uncharacterized protein</fullName>
    </submittedName>
</protein>
<sequence>MRATGVVDADYHFDVSGMGYAWCASAQCADNLTTVHSLHIYW</sequence>
<evidence type="ECO:0000313" key="2">
    <source>
        <dbReference type="Proteomes" id="UP001597229"/>
    </source>
</evidence>
<dbReference type="EMBL" id="JBHTLX010000004">
    <property type="protein sequence ID" value="MFD1246431.1"/>
    <property type="molecule type" value="Genomic_DNA"/>
</dbReference>
<evidence type="ECO:0000313" key="1">
    <source>
        <dbReference type="EMBL" id="MFD1246431.1"/>
    </source>
</evidence>
<keyword evidence="2" id="KW-1185">Reference proteome</keyword>
<dbReference type="Proteomes" id="UP001597229">
    <property type="component" value="Unassembled WGS sequence"/>
</dbReference>
<comment type="caution">
    <text evidence="1">The sequence shown here is derived from an EMBL/GenBank/DDBJ whole genome shotgun (WGS) entry which is preliminary data.</text>
</comment>
<proteinExistence type="predicted"/>
<accession>A0ABW3VUN4</accession>
<gene>
    <name evidence="1" type="ORF">ACFQ3F_01395</name>
</gene>
<organism evidence="1 2">
    <name type="scientific">Nocardioides ginsengisoli</name>
    <dbReference type="NCBI Taxonomy" id="363868"/>
    <lineage>
        <taxon>Bacteria</taxon>
        <taxon>Bacillati</taxon>
        <taxon>Actinomycetota</taxon>
        <taxon>Actinomycetes</taxon>
        <taxon>Propionibacteriales</taxon>
        <taxon>Nocardioidaceae</taxon>
        <taxon>Nocardioides</taxon>
    </lineage>
</organism>
<name>A0ABW3VUN4_9ACTN</name>